<dbReference type="PANTHER" id="PTHR42709">
    <property type="entry name" value="ALKALINE PHOSPHATASE LIKE PROTEIN"/>
    <property type="match status" value="1"/>
</dbReference>
<dbReference type="Pfam" id="PF09335">
    <property type="entry name" value="VTT_dom"/>
    <property type="match status" value="1"/>
</dbReference>
<keyword evidence="1" id="KW-1133">Transmembrane helix</keyword>
<dbReference type="InterPro" id="IPR051311">
    <property type="entry name" value="DedA_domain"/>
</dbReference>
<gene>
    <name evidence="3" type="ORF">L2725_03615</name>
</gene>
<comment type="caution">
    <text evidence="3">The sequence shown here is derived from an EMBL/GenBank/DDBJ whole genome shotgun (WGS) entry which is preliminary data.</text>
</comment>
<feature type="transmembrane region" description="Helical" evidence="1">
    <location>
        <begin position="37"/>
        <end position="59"/>
    </location>
</feature>
<evidence type="ECO:0000313" key="4">
    <source>
        <dbReference type="Proteomes" id="UP001202831"/>
    </source>
</evidence>
<evidence type="ECO:0000259" key="2">
    <source>
        <dbReference type="Pfam" id="PF09335"/>
    </source>
</evidence>
<dbReference type="Proteomes" id="UP001202831">
    <property type="component" value="Unassembled WGS sequence"/>
</dbReference>
<accession>A0ABT0N375</accession>
<keyword evidence="4" id="KW-1185">Reference proteome</keyword>
<proteinExistence type="predicted"/>
<feature type="transmembrane region" description="Helical" evidence="1">
    <location>
        <begin position="87"/>
        <end position="113"/>
    </location>
</feature>
<reference evidence="3 4" key="1">
    <citation type="submission" date="2022-01" db="EMBL/GenBank/DDBJ databases">
        <title>Whole genome-based taxonomy of the Shewanellaceae.</title>
        <authorList>
            <person name="Martin-Rodriguez A.J."/>
        </authorList>
    </citation>
    <scope>NUCLEOTIDE SEQUENCE [LARGE SCALE GENOMIC DNA]</scope>
    <source>
        <strain evidence="3 4">DSM 21332</strain>
    </source>
</reference>
<feature type="transmembrane region" description="Helical" evidence="1">
    <location>
        <begin position="119"/>
        <end position="141"/>
    </location>
</feature>
<dbReference type="PANTHER" id="PTHR42709:SF4">
    <property type="entry name" value="INNER MEMBRANE PROTEIN YQAA"/>
    <property type="match status" value="1"/>
</dbReference>
<feature type="domain" description="VTT" evidence="2">
    <location>
        <begin position="25"/>
        <end position="136"/>
    </location>
</feature>
<dbReference type="RefSeq" id="WP_249247675.1">
    <property type="nucleotide sequence ID" value="NZ_JAKIKT010000001.1"/>
</dbReference>
<dbReference type="EMBL" id="JAKIKT010000001">
    <property type="protein sequence ID" value="MCL2912872.1"/>
    <property type="molecule type" value="Genomic_DNA"/>
</dbReference>
<sequence>MTESLWIMFSGAFLAATLLPGGSEVLLAGLLAAEPQAWLTLWLAASVGNTLGSLTSFWLGRLGRVAKSPEELASGGYRRALALVQKYGVWSLLLAWTPVIGDLLCVLAGWLRLPVLTSTLLILIGKTVRYLLIVAAVLHWAI</sequence>
<keyword evidence="1" id="KW-0812">Transmembrane</keyword>
<keyword evidence="1" id="KW-0472">Membrane</keyword>
<protein>
    <submittedName>
        <fullName evidence="3">DedA family protein</fullName>
    </submittedName>
</protein>
<evidence type="ECO:0000313" key="3">
    <source>
        <dbReference type="EMBL" id="MCL2912872.1"/>
    </source>
</evidence>
<evidence type="ECO:0000256" key="1">
    <source>
        <dbReference type="SAM" id="Phobius"/>
    </source>
</evidence>
<dbReference type="InterPro" id="IPR032816">
    <property type="entry name" value="VTT_dom"/>
</dbReference>
<organism evidence="3 4">
    <name type="scientific">Shewanella corallii</name>
    <dbReference type="NCBI Taxonomy" id="560080"/>
    <lineage>
        <taxon>Bacteria</taxon>
        <taxon>Pseudomonadati</taxon>
        <taxon>Pseudomonadota</taxon>
        <taxon>Gammaproteobacteria</taxon>
        <taxon>Alteromonadales</taxon>
        <taxon>Shewanellaceae</taxon>
        <taxon>Shewanella</taxon>
    </lineage>
</organism>
<name>A0ABT0N375_9GAMM</name>